<dbReference type="Proteomes" id="UP001732700">
    <property type="component" value="Chromosome 6C"/>
</dbReference>
<reference evidence="1" key="2">
    <citation type="submission" date="2025-09" db="UniProtKB">
        <authorList>
            <consortium name="EnsemblPlants"/>
        </authorList>
    </citation>
    <scope>IDENTIFICATION</scope>
</reference>
<reference evidence="1" key="1">
    <citation type="submission" date="2021-05" db="EMBL/GenBank/DDBJ databases">
        <authorList>
            <person name="Scholz U."/>
            <person name="Mascher M."/>
            <person name="Fiebig A."/>
        </authorList>
    </citation>
    <scope>NUCLEOTIDE SEQUENCE [LARGE SCALE GENOMIC DNA]</scope>
</reference>
<organism evidence="1 2">
    <name type="scientific">Avena sativa</name>
    <name type="common">Oat</name>
    <dbReference type="NCBI Taxonomy" id="4498"/>
    <lineage>
        <taxon>Eukaryota</taxon>
        <taxon>Viridiplantae</taxon>
        <taxon>Streptophyta</taxon>
        <taxon>Embryophyta</taxon>
        <taxon>Tracheophyta</taxon>
        <taxon>Spermatophyta</taxon>
        <taxon>Magnoliopsida</taxon>
        <taxon>Liliopsida</taxon>
        <taxon>Poales</taxon>
        <taxon>Poaceae</taxon>
        <taxon>BOP clade</taxon>
        <taxon>Pooideae</taxon>
        <taxon>Poodae</taxon>
        <taxon>Poeae</taxon>
        <taxon>Poeae Chloroplast Group 1 (Aveneae type)</taxon>
        <taxon>Aveninae</taxon>
        <taxon>Avena</taxon>
    </lineage>
</organism>
<proteinExistence type="predicted"/>
<keyword evidence="2" id="KW-1185">Reference proteome</keyword>
<dbReference type="EnsemblPlants" id="AVESA.00010b.r2.6CG1076450.1">
    <property type="protein sequence ID" value="AVESA.00010b.r2.6CG1076450.1.CDS.1"/>
    <property type="gene ID" value="AVESA.00010b.r2.6CG1076450"/>
</dbReference>
<sequence length="881" mass="95218">MNSSGGDDGKCSADVDQGTFFMAGVVVINAIMATVLLLSGLFHSLLRRLGQPSIISHILAGIVVGPTFLGRAVDLRALGMEDAGSALGDTIYYLRIVFMFFIGLEMDLRYLRHNLRRSLVLACGGSAISLLLAAVGGPFFYGLLHPGQGASFHPAKIYASTGLFMLVLASTASPVLIRIVTELKLTASETGQLAIGAAFATDIACLTMISMMVVNPTTFAKDGTPNPPRVPGASAPEVQLVIFLWMAFVVWVAVAIAARAAMLLNRVKRGRRYISKYELCGMLVLIIGLSLLVQYLGYSASMAAFLVGLAMPREGPMARTLIDRLTYPVHQIVMPLCFGAIGARLDFADIGRFSATQLTAAIVFTTVLSTAGKVAGTVLAGRWLGITAREALVLGFLLNVKGYSDILAINFGDKSGVWGDTAQVVLLVSSILNTFMAGPASAAIVRQQRRSFQYRSHCLQDLRVDHELRVLVCVHGAAGVNTMLTVAELSKGSGAPVAVYLLHLVELMAARKYAITHLYKDVVGVRRLNKRLKAGHDEDQWGYAWEMDQVAAAVHGFATYEAAVPVRQMTAISSLASMDGDVRNGMEDARASLVIVPYHKEQRYDGRMVSRREGRRQLNERILQRASCTVGILVERHLPSISVAARLEPTTDRHDDDGDEEQQQSSGSRSIEEATRQQQAEEAAVVHHVVAVFLSGPDDREAVAYATRLAAHPSVSVTVSRFRLAKPDKEEEEEDAGGGKEEQEEDDDEFMSEVYAGFVAPGRVSYTETYVSNGVETLHALGGMVGMCSLFVVGRGGSGGAAWTAMTRGMSGLEEEEDLLGPVGELLASDDFLGCSSSVLVMQQHKLHQKMRTWKRQQHSSSSSSSSLHNGMSDLDILDYY</sequence>
<evidence type="ECO:0000313" key="2">
    <source>
        <dbReference type="Proteomes" id="UP001732700"/>
    </source>
</evidence>
<evidence type="ECO:0000313" key="1">
    <source>
        <dbReference type="EnsemblPlants" id="AVESA.00010b.r2.6CG1076450.1.CDS.1"/>
    </source>
</evidence>
<name>A0ACD5Z2A9_AVESA</name>
<protein>
    <submittedName>
        <fullName evidence="1">Uncharacterized protein</fullName>
    </submittedName>
</protein>
<accession>A0ACD5Z2A9</accession>